<dbReference type="EMBL" id="ML220122">
    <property type="protein sequence ID" value="TGZ80931.1"/>
    <property type="molecule type" value="Genomic_DNA"/>
</dbReference>
<evidence type="ECO:0000256" key="1">
    <source>
        <dbReference type="ARBA" id="ARBA00022723"/>
    </source>
</evidence>
<evidence type="ECO:0000256" key="3">
    <source>
        <dbReference type="ARBA" id="ARBA00022833"/>
    </source>
</evidence>
<keyword evidence="2 4" id="KW-0863">Zinc-finger</keyword>
<feature type="compositionally biased region" description="Polar residues" evidence="5">
    <location>
        <begin position="120"/>
        <end position="129"/>
    </location>
</feature>
<evidence type="ECO:0000256" key="4">
    <source>
        <dbReference type="PROSITE-ProRule" id="PRU01343"/>
    </source>
</evidence>
<keyword evidence="1" id="KW-0479">Metal-binding</keyword>
<gene>
    <name evidence="7" type="ORF">EX30DRAFT_364275</name>
</gene>
<name>A0A4S2MWE2_9PEZI</name>
<evidence type="ECO:0000256" key="2">
    <source>
        <dbReference type="ARBA" id="ARBA00022771"/>
    </source>
</evidence>
<evidence type="ECO:0000313" key="8">
    <source>
        <dbReference type="Proteomes" id="UP000298138"/>
    </source>
</evidence>
<dbReference type="OrthoDB" id="430051at2759"/>
<dbReference type="GO" id="GO:0008270">
    <property type="term" value="F:zinc ion binding"/>
    <property type="evidence" value="ECO:0007669"/>
    <property type="project" value="UniProtKB-KW"/>
</dbReference>
<reference evidence="7 8" key="1">
    <citation type="submission" date="2019-04" db="EMBL/GenBank/DDBJ databases">
        <title>Comparative genomics and transcriptomics to analyze fruiting body development in filamentous ascomycetes.</title>
        <authorList>
            <consortium name="DOE Joint Genome Institute"/>
            <person name="Lutkenhaus R."/>
            <person name="Traeger S."/>
            <person name="Breuer J."/>
            <person name="Kuo A."/>
            <person name="Lipzen A."/>
            <person name="Pangilinan J."/>
            <person name="Dilworth D."/>
            <person name="Sandor L."/>
            <person name="Poggeler S."/>
            <person name="Barry K."/>
            <person name="Grigoriev I.V."/>
            <person name="Nowrousian M."/>
        </authorList>
    </citation>
    <scope>NUCLEOTIDE SEQUENCE [LARGE SCALE GENOMIC DNA]</scope>
    <source>
        <strain evidence="7 8">CBS 389.68</strain>
    </source>
</reference>
<feature type="region of interest" description="Disordered" evidence="5">
    <location>
        <begin position="65"/>
        <end position="129"/>
    </location>
</feature>
<proteinExistence type="predicted"/>
<accession>A0A4S2MWE2</accession>
<evidence type="ECO:0000256" key="5">
    <source>
        <dbReference type="SAM" id="MobiDB-lite"/>
    </source>
</evidence>
<dbReference type="InParanoid" id="A0A4S2MWE2"/>
<dbReference type="Proteomes" id="UP000298138">
    <property type="component" value="Unassembled WGS sequence"/>
</dbReference>
<sequence>MEMYISRPTSVVNVVDIHLGDCPPRATAALRQVQKESPNKGRWFYTCYRSHCDFFLWTENAFHQQSPRAVTPRRSTKTTTTPSKKTPKQTTSPKELYPKLPPILETPTAGKSGNGKGLLTPQTSPGKRSSATAFVVDDEQLFYSSDEEGELRTGVDGNQVTITDNGSPRKVGRLSAVQKSPSKAPAFTTPTKLGNAATEVIEILDDDAGAGQAISNLVGPARRMLFPTASSLAATSQNTSFTTAFIDAPPVVGNEGLETELIDTLKRFYGITAISIEVIEIVQRHERTKLAAIQSRDVVRKKLEEAKAENEEVKKGNGELKQRVQKAERERDEMRLIADVLDEELRKMKDLGLQLGNTRIRIQTKTHENWKCGTGDEGYDF</sequence>
<evidence type="ECO:0000259" key="6">
    <source>
        <dbReference type="PROSITE" id="PS51999"/>
    </source>
</evidence>
<evidence type="ECO:0000313" key="7">
    <source>
        <dbReference type="EMBL" id="TGZ80931.1"/>
    </source>
</evidence>
<dbReference type="STRING" id="341454.A0A4S2MWE2"/>
<dbReference type="InterPro" id="IPR010666">
    <property type="entry name" value="Znf_GRF"/>
</dbReference>
<organism evidence="7 8">
    <name type="scientific">Ascodesmis nigricans</name>
    <dbReference type="NCBI Taxonomy" id="341454"/>
    <lineage>
        <taxon>Eukaryota</taxon>
        <taxon>Fungi</taxon>
        <taxon>Dikarya</taxon>
        <taxon>Ascomycota</taxon>
        <taxon>Pezizomycotina</taxon>
        <taxon>Pezizomycetes</taxon>
        <taxon>Pezizales</taxon>
        <taxon>Ascodesmidaceae</taxon>
        <taxon>Ascodesmis</taxon>
    </lineage>
</organism>
<keyword evidence="8" id="KW-1185">Reference proteome</keyword>
<dbReference type="Pfam" id="PF06839">
    <property type="entry name" value="Zn_ribbon_GRF"/>
    <property type="match status" value="1"/>
</dbReference>
<dbReference type="AlphaFoldDB" id="A0A4S2MWE2"/>
<feature type="compositionally biased region" description="Low complexity" evidence="5">
    <location>
        <begin position="77"/>
        <end position="94"/>
    </location>
</feature>
<protein>
    <recommendedName>
        <fullName evidence="6">GRF-type domain-containing protein</fullName>
    </recommendedName>
</protein>
<keyword evidence="3" id="KW-0862">Zinc</keyword>
<feature type="domain" description="GRF-type" evidence="6">
    <location>
        <begin position="22"/>
        <end position="61"/>
    </location>
</feature>
<feature type="region of interest" description="Disordered" evidence="5">
    <location>
        <begin position="307"/>
        <end position="326"/>
    </location>
</feature>
<dbReference type="PROSITE" id="PS51999">
    <property type="entry name" value="ZF_GRF"/>
    <property type="match status" value="1"/>
</dbReference>